<dbReference type="InterPro" id="IPR059226">
    <property type="entry name" value="Choice_anch_Q_dom"/>
</dbReference>
<gene>
    <name evidence="9" type="ORF">Q763_16230</name>
</gene>
<organism evidence="9 10">
    <name type="scientific">Flavobacterium beibuense F44-8</name>
    <dbReference type="NCBI Taxonomy" id="1406840"/>
    <lineage>
        <taxon>Bacteria</taxon>
        <taxon>Pseudomonadati</taxon>
        <taxon>Bacteroidota</taxon>
        <taxon>Flavobacteriia</taxon>
        <taxon>Flavobacteriales</taxon>
        <taxon>Flavobacteriaceae</taxon>
        <taxon>Flavobacterium</taxon>
    </lineage>
</organism>
<dbReference type="Proteomes" id="UP000030129">
    <property type="component" value="Unassembled WGS sequence"/>
</dbReference>
<dbReference type="RefSeq" id="WP_035136021.1">
    <property type="nucleotide sequence ID" value="NZ_JRLV01000025.1"/>
</dbReference>
<dbReference type="NCBIfam" id="NF041518">
    <property type="entry name" value="choice_anch_Q"/>
    <property type="match status" value="1"/>
</dbReference>
<evidence type="ECO:0000256" key="7">
    <source>
        <dbReference type="ARBA" id="ARBA00023237"/>
    </source>
</evidence>
<evidence type="ECO:0000313" key="10">
    <source>
        <dbReference type="Proteomes" id="UP000030129"/>
    </source>
</evidence>
<keyword evidence="4" id="KW-0964">Secreted</keyword>
<proteinExistence type="predicted"/>
<dbReference type="SUPFAM" id="SSF51126">
    <property type="entry name" value="Pectin lyase-like"/>
    <property type="match status" value="2"/>
</dbReference>
<keyword evidence="7" id="KW-0998">Cell outer membrane</keyword>
<dbReference type="InterPro" id="IPR003368">
    <property type="entry name" value="POMP_repeat"/>
</dbReference>
<reference evidence="9 10" key="1">
    <citation type="submission" date="2013-09" db="EMBL/GenBank/DDBJ databases">
        <authorList>
            <person name="Zeng Z."/>
            <person name="Chen C."/>
        </authorList>
    </citation>
    <scope>NUCLEOTIDE SEQUENCE [LARGE SCALE GENOMIC DNA]</scope>
    <source>
        <strain evidence="9 10">F44-8</strain>
    </source>
</reference>
<dbReference type="InterPro" id="IPR026444">
    <property type="entry name" value="Secre_tail"/>
</dbReference>
<evidence type="ECO:0000256" key="3">
    <source>
        <dbReference type="ARBA" id="ARBA00004613"/>
    </source>
</evidence>
<comment type="subcellular location">
    <subcellularLocation>
        <location evidence="1">Cell envelope</location>
    </subcellularLocation>
    <subcellularLocation>
        <location evidence="2">Cell outer membrane</location>
    </subcellularLocation>
    <subcellularLocation>
        <location evidence="3">Secreted</location>
    </subcellularLocation>
</comment>
<keyword evidence="5" id="KW-0732">Signal</keyword>
<evidence type="ECO:0000259" key="8">
    <source>
        <dbReference type="Pfam" id="PF18962"/>
    </source>
</evidence>
<dbReference type="PANTHER" id="PTHR34720">
    <property type="entry name" value="MICROCYSTIN DEPENDENT PROTEIN"/>
    <property type="match status" value="1"/>
</dbReference>
<evidence type="ECO:0000256" key="6">
    <source>
        <dbReference type="ARBA" id="ARBA00023136"/>
    </source>
</evidence>
<evidence type="ECO:0000256" key="4">
    <source>
        <dbReference type="ARBA" id="ARBA00022525"/>
    </source>
</evidence>
<feature type="non-terminal residue" evidence="9">
    <location>
        <position position="1"/>
    </location>
</feature>
<sequence>GTGTMNIDGTVISGNTASGDGADQGGGGIYNLNGGTLVIANATISDNTADGTLGSGGGILNDVGSQLNVTDTEISGNTAVRAGGGIEDNSGTSTIVLTNVMLTGNSVSGPPGNGGGLHITGSGSATITGGMVSGNYAGLQGGGLWNGSGTMTITDVTIQNNEAAGSAATDGGGGVFNVSGMVTISGSTITGNTATGTSGSGGGIFSSNGTVNIDDTMITLNSANRAGGGIEIVDGTLMISASALNENDVNGTAGTPNPGNGGALHISGATMFDISESTVSANIAAREGGGLWNQNGSTMTVTNVTISDNIAAGVAADDGGGGIFNNGGTLSVSNSTISGNSATGLLGQGGGIHINAGSATVVKTTISGNTALTNGGGIYNNAELMINANTITLNAATISGGGISNNSMMSPTVTNTILAGNLAVVAGADVYTEGEMINSMGYNLIGIAEAEAYVSAETDITGSITTPLEVELLALGDNGGSTFTHKLGCPSAAADMGDPNDNSQDQAGQDVFNGRRDIGAYESQEACSLDTEDFAASAVRSIVYPNPSNNGVFNIELAQNHGDNAGVAVYDLGTGKLVMEMKADAMATALNMEELASGTYVMQIVSDFATETHKIVIRR</sequence>
<comment type="caution">
    <text evidence="9">The sequence shown here is derived from an EMBL/GenBank/DDBJ whole genome shotgun (WGS) entry which is preliminary data.</text>
</comment>
<name>A0A0A2LG26_9FLAO</name>
<dbReference type="GO" id="GO:0009279">
    <property type="term" value="C:cell outer membrane"/>
    <property type="evidence" value="ECO:0007669"/>
    <property type="project" value="UniProtKB-SubCell"/>
</dbReference>
<accession>A0A0A2LG26</accession>
<dbReference type="Gene3D" id="2.160.20.20">
    <property type="match status" value="1"/>
</dbReference>
<dbReference type="eggNOG" id="COG3210">
    <property type="taxonomic scope" value="Bacteria"/>
</dbReference>
<evidence type="ECO:0000256" key="1">
    <source>
        <dbReference type="ARBA" id="ARBA00004196"/>
    </source>
</evidence>
<dbReference type="InterPro" id="IPR011050">
    <property type="entry name" value="Pectin_lyase_fold/virulence"/>
</dbReference>
<dbReference type="GO" id="GO:0005576">
    <property type="term" value="C:extracellular region"/>
    <property type="evidence" value="ECO:0007669"/>
    <property type="project" value="UniProtKB-SubCell"/>
</dbReference>
<dbReference type="Pfam" id="PF18962">
    <property type="entry name" value="Por_Secre_tail"/>
    <property type="match status" value="1"/>
</dbReference>
<keyword evidence="10" id="KW-1185">Reference proteome</keyword>
<dbReference type="InterPro" id="IPR006626">
    <property type="entry name" value="PbH1"/>
</dbReference>
<dbReference type="InterPro" id="IPR012332">
    <property type="entry name" value="Autotransporter_pectin_lyase_C"/>
</dbReference>
<dbReference type="EMBL" id="JRLV01000025">
    <property type="protein sequence ID" value="KGO78834.1"/>
    <property type="molecule type" value="Genomic_DNA"/>
</dbReference>
<protein>
    <recommendedName>
        <fullName evidence="8">Secretion system C-terminal sorting domain-containing protein</fullName>
    </recommendedName>
</protein>
<dbReference type="Pfam" id="PF02415">
    <property type="entry name" value="Chlam_PMP"/>
    <property type="match status" value="1"/>
</dbReference>
<evidence type="ECO:0000256" key="5">
    <source>
        <dbReference type="ARBA" id="ARBA00022729"/>
    </source>
</evidence>
<dbReference type="NCBIfam" id="TIGR04183">
    <property type="entry name" value="Por_Secre_tail"/>
    <property type="match status" value="1"/>
</dbReference>
<dbReference type="SMART" id="SM00710">
    <property type="entry name" value="PbH1"/>
    <property type="match status" value="9"/>
</dbReference>
<feature type="domain" description="Secretion system C-terminal sorting" evidence="8">
    <location>
        <begin position="543"/>
        <end position="617"/>
    </location>
</feature>
<dbReference type="PANTHER" id="PTHR34720:SF9">
    <property type="entry name" value="BLR4714 PROTEIN"/>
    <property type="match status" value="1"/>
</dbReference>
<dbReference type="STRING" id="1406840.Q763_16230"/>
<evidence type="ECO:0000313" key="9">
    <source>
        <dbReference type="EMBL" id="KGO78834.1"/>
    </source>
</evidence>
<keyword evidence="6" id="KW-0472">Membrane</keyword>
<dbReference type="AlphaFoldDB" id="A0A0A2LG26"/>
<evidence type="ECO:0000256" key="2">
    <source>
        <dbReference type="ARBA" id="ARBA00004442"/>
    </source>
</evidence>